<sequence>MAKKNKKSNHVVYSTNPNYTYDEETPEQETLPNNEQLLYVSIDRKKRKGKDVTLIEGFVGSEDDMKELGKRLKSACGVGGSAKNGEIIIQGNKRDQVMELLQKEGYKTKRKGG</sequence>
<dbReference type="SUPFAM" id="SSF55159">
    <property type="entry name" value="eIF1-like"/>
    <property type="match status" value="1"/>
</dbReference>
<name>A0A2I0R4M6_9FLAO</name>
<dbReference type="GO" id="GO:0006417">
    <property type="term" value="P:regulation of translation"/>
    <property type="evidence" value="ECO:0007669"/>
    <property type="project" value="UniProtKB-KW"/>
</dbReference>
<organism evidence="6 7">
    <name type="scientific">Brumimicrobium salinarum</name>
    <dbReference type="NCBI Taxonomy" id="2058658"/>
    <lineage>
        <taxon>Bacteria</taxon>
        <taxon>Pseudomonadati</taxon>
        <taxon>Bacteroidota</taxon>
        <taxon>Flavobacteriia</taxon>
        <taxon>Flavobacteriales</taxon>
        <taxon>Crocinitomicaceae</taxon>
        <taxon>Brumimicrobium</taxon>
    </lineage>
</organism>
<dbReference type="CDD" id="cd11567">
    <property type="entry name" value="YciH_like"/>
    <property type="match status" value="1"/>
</dbReference>
<evidence type="ECO:0000256" key="1">
    <source>
        <dbReference type="ARBA" id="ARBA00005422"/>
    </source>
</evidence>
<feature type="region of interest" description="Disordered" evidence="4">
    <location>
        <begin position="1"/>
        <end position="32"/>
    </location>
</feature>
<accession>A0A2I0R4M6</accession>
<evidence type="ECO:0000313" key="6">
    <source>
        <dbReference type="EMBL" id="PKR81534.1"/>
    </source>
</evidence>
<dbReference type="InterPro" id="IPR050318">
    <property type="entry name" value="DENR/SUI1_TIF"/>
</dbReference>
<dbReference type="GO" id="GO:0003743">
    <property type="term" value="F:translation initiation factor activity"/>
    <property type="evidence" value="ECO:0007669"/>
    <property type="project" value="UniProtKB-KW"/>
</dbReference>
<dbReference type="InterPro" id="IPR036877">
    <property type="entry name" value="SUI1_dom_sf"/>
</dbReference>
<dbReference type="Proteomes" id="UP000236654">
    <property type="component" value="Unassembled WGS sequence"/>
</dbReference>
<evidence type="ECO:0000256" key="2">
    <source>
        <dbReference type="ARBA" id="ARBA00022845"/>
    </source>
</evidence>
<dbReference type="PROSITE" id="PS50296">
    <property type="entry name" value="SUI1"/>
    <property type="match status" value="1"/>
</dbReference>
<dbReference type="GO" id="GO:0002188">
    <property type="term" value="P:translation reinitiation"/>
    <property type="evidence" value="ECO:0007669"/>
    <property type="project" value="TreeGrafter"/>
</dbReference>
<dbReference type="PANTHER" id="PTHR12789">
    <property type="entry name" value="DENSITY-REGULATED PROTEIN HOMOLOG"/>
    <property type="match status" value="1"/>
</dbReference>
<dbReference type="InterPro" id="IPR005872">
    <property type="entry name" value="SUI1_arc_bac"/>
</dbReference>
<evidence type="ECO:0000313" key="7">
    <source>
        <dbReference type="Proteomes" id="UP000236654"/>
    </source>
</evidence>
<dbReference type="PIRSF" id="PIRSF037511">
    <property type="entry name" value="Transl_init_SUI1_pro"/>
    <property type="match status" value="1"/>
</dbReference>
<comment type="similarity">
    <text evidence="1">Belongs to the SUI1 family.</text>
</comment>
<keyword evidence="7" id="KW-1185">Reference proteome</keyword>
<protein>
    <submittedName>
        <fullName evidence="6">Translation initiation factor</fullName>
    </submittedName>
</protein>
<comment type="caution">
    <text evidence="6">The sequence shown here is derived from an EMBL/GenBank/DDBJ whole genome shotgun (WGS) entry which is preliminary data.</text>
</comment>
<proteinExistence type="inferred from homology"/>
<dbReference type="EMBL" id="PJNI01000002">
    <property type="protein sequence ID" value="PKR81534.1"/>
    <property type="molecule type" value="Genomic_DNA"/>
</dbReference>
<keyword evidence="2" id="KW-0810">Translation regulation</keyword>
<evidence type="ECO:0000256" key="4">
    <source>
        <dbReference type="SAM" id="MobiDB-lite"/>
    </source>
</evidence>
<feature type="domain" description="SUI1" evidence="5">
    <location>
        <begin position="45"/>
        <end position="105"/>
    </location>
</feature>
<dbReference type="RefSeq" id="WP_101333548.1">
    <property type="nucleotide sequence ID" value="NZ_PJNI01000002.1"/>
</dbReference>
<gene>
    <name evidence="6" type="ORF">CW751_03130</name>
</gene>
<keyword evidence="6" id="KW-0396">Initiation factor</keyword>
<dbReference type="PANTHER" id="PTHR12789:SF0">
    <property type="entry name" value="DENSITY-REGULATED PROTEIN"/>
    <property type="match status" value="1"/>
</dbReference>
<keyword evidence="3" id="KW-0648">Protein biosynthesis</keyword>
<dbReference type="AlphaFoldDB" id="A0A2I0R4M6"/>
<reference evidence="6 7" key="1">
    <citation type="submission" date="2017-12" db="EMBL/GenBank/DDBJ databases">
        <title>The draft genome sequence of Brumimicrobium saltpan LHR20.</title>
        <authorList>
            <person name="Do Z.-J."/>
            <person name="Luo H.-R."/>
        </authorList>
    </citation>
    <scope>NUCLEOTIDE SEQUENCE [LARGE SCALE GENOMIC DNA]</scope>
    <source>
        <strain evidence="6 7">LHR20</strain>
    </source>
</reference>
<evidence type="ECO:0000259" key="5">
    <source>
        <dbReference type="PROSITE" id="PS50296"/>
    </source>
</evidence>
<dbReference type="GO" id="GO:0003729">
    <property type="term" value="F:mRNA binding"/>
    <property type="evidence" value="ECO:0007669"/>
    <property type="project" value="TreeGrafter"/>
</dbReference>
<dbReference type="Gene3D" id="3.30.780.10">
    <property type="entry name" value="SUI1-like domain"/>
    <property type="match status" value="1"/>
</dbReference>
<dbReference type="GO" id="GO:0001731">
    <property type="term" value="P:formation of translation preinitiation complex"/>
    <property type="evidence" value="ECO:0007669"/>
    <property type="project" value="TreeGrafter"/>
</dbReference>
<dbReference type="InterPro" id="IPR001950">
    <property type="entry name" value="SUI1"/>
</dbReference>
<dbReference type="Pfam" id="PF01253">
    <property type="entry name" value="SUI1"/>
    <property type="match status" value="1"/>
</dbReference>
<evidence type="ECO:0000256" key="3">
    <source>
        <dbReference type="ARBA" id="ARBA00022917"/>
    </source>
</evidence>
<dbReference type="OrthoDB" id="9792915at2"/>